<dbReference type="GO" id="GO:0000287">
    <property type="term" value="F:magnesium ion binding"/>
    <property type="evidence" value="ECO:0007669"/>
    <property type="project" value="InterPro"/>
</dbReference>
<keyword evidence="5" id="KW-0378">Hydrolase</keyword>
<dbReference type="EC" id="3.6.1.1" evidence="3"/>
<evidence type="ECO:0000256" key="8">
    <source>
        <dbReference type="ARBA" id="ARBA00047820"/>
    </source>
</evidence>
<protein>
    <recommendedName>
        <fullName evidence="3">inorganic diphosphatase</fullName>
        <ecNumber evidence="3">3.6.1.1</ecNumber>
    </recommendedName>
    <alternativeName>
        <fullName evidence="7">Pyrophosphate phospho-hydrolase</fullName>
    </alternativeName>
</protein>
<evidence type="ECO:0000256" key="2">
    <source>
        <dbReference type="ARBA" id="ARBA00006220"/>
    </source>
</evidence>
<organism evidence="9 10">
    <name type="scientific">Zophobas morio</name>
    <dbReference type="NCBI Taxonomy" id="2755281"/>
    <lineage>
        <taxon>Eukaryota</taxon>
        <taxon>Metazoa</taxon>
        <taxon>Ecdysozoa</taxon>
        <taxon>Arthropoda</taxon>
        <taxon>Hexapoda</taxon>
        <taxon>Insecta</taxon>
        <taxon>Pterygota</taxon>
        <taxon>Neoptera</taxon>
        <taxon>Endopterygota</taxon>
        <taxon>Coleoptera</taxon>
        <taxon>Polyphaga</taxon>
        <taxon>Cucujiformia</taxon>
        <taxon>Tenebrionidae</taxon>
        <taxon>Zophobas</taxon>
    </lineage>
</organism>
<dbReference type="InterPro" id="IPR008162">
    <property type="entry name" value="Pyrophosphatase"/>
</dbReference>
<name>A0AA38LYF8_9CUCU</name>
<dbReference type="PANTHER" id="PTHR10286">
    <property type="entry name" value="INORGANIC PYROPHOSPHATASE"/>
    <property type="match status" value="1"/>
</dbReference>
<comment type="similarity">
    <text evidence="2">Belongs to the PPase family.</text>
</comment>
<evidence type="ECO:0000256" key="6">
    <source>
        <dbReference type="ARBA" id="ARBA00022842"/>
    </source>
</evidence>
<dbReference type="EMBL" id="JALNTZ010003825">
    <property type="protein sequence ID" value="KAJ3615898.1"/>
    <property type="molecule type" value="Genomic_DNA"/>
</dbReference>
<dbReference type="CDD" id="cd00412">
    <property type="entry name" value="pyrophosphatase"/>
    <property type="match status" value="1"/>
</dbReference>
<evidence type="ECO:0000256" key="3">
    <source>
        <dbReference type="ARBA" id="ARBA00012146"/>
    </source>
</evidence>
<evidence type="ECO:0000313" key="10">
    <source>
        <dbReference type="Proteomes" id="UP001168821"/>
    </source>
</evidence>
<evidence type="ECO:0000256" key="7">
    <source>
        <dbReference type="ARBA" id="ARBA00032535"/>
    </source>
</evidence>
<dbReference type="GO" id="GO:0006796">
    <property type="term" value="P:phosphate-containing compound metabolic process"/>
    <property type="evidence" value="ECO:0007669"/>
    <property type="project" value="InterPro"/>
</dbReference>
<keyword evidence="10" id="KW-1185">Reference proteome</keyword>
<dbReference type="SUPFAM" id="SSF50324">
    <property type="entry name" value="Inorganic pyrophosphatase"/>
    <property type="match status" value="1"/>
</dbReference>
<evidence type="ECO:0000256" key="5">
    <source>
        <dbReference type="ARBA" id="ARBA00022801"/>
    </source>
</evidence>
<comment type="cofactor">
    <cofactor evidence="1">
        <name>Mg(2+)</name>
        <dbReference type="ChEBI" id="CHEBI:18420"/>
    </cofactor>
</comment>
<dbReference type="GO" id="GO:0004427">
    <property type="term" value="F:inorganic diphosphate phosphatase activity"/>
    <property type="evidence" value="ECO:0007669"/>
    <property type="project" value="UniProtKB-EC"/>
</dbReference>
<dbReference type="Gene3D" id="3.90.80.10">
    <property type="entry name" value="Inorganic pyrophosphatase"/>
    <property type="match status" value="1"/>
</dbReference>
<dbReference type="PROSITE" id="PS00387">
    <property type="entry name" value="PPASE"/>
    <property type="match status" value="1"/>
</dbReference>
<dbReference type="AlphaFoldDB" id="A0AA38LYF8"/>
<evidence type="ECO:0000256" key="1">
    <source>
        <dbReference type="ARBA" id="ARBA00001946"/>
    </source>
</evidence>
<comment type="catalytic activity">
    <reaction evidence="8">
        <text>diphosphate + H2O = 2 phosphate + H(+)</text>
        <dbReference type="Rhea" id="RHEA:24576"/>
        <dbReference type="ChEBI" id="CHEBI:15377"/>
        <dbReference type="ChEBI" id="CHEBI:15378"/>
        <dbReference type="ChEBI" id="CHEBI:33019"/>
        <dbReference type="ChEBI" id="CHEBI:43474"/>
        <dbReference type="EC" id="3.6.1.1"/>
    </reaction>
</comment>
<keyword evidence="4" id="KW-0479">Metal-binding</keyword>
<comment type="caution">
    <text evidence="9">The sequence shown here is derived from an EMBL/GenBank/DDBJ whole genome shotgun (WGS) entry which is preliminary data.</text>
</comment>
<dbReference type="FunFam" id="3.90.80.10:FF:000009">
    <property type="entry name" value="Inorganic pyrophosphatase"/>
    <property type="match status" value="1"/>
</dbReference>
<accession>A0AA38LYF8</accession>
<dbReference type="Pfam" id="PF00719">
    <property type="entry name" value="Pyrophosphatase"/>
    <property type="match status" value="1"/>
</dbReference>
<evidence type="ECO:0000256" key="4">
    <source>
        <dbReference type="ARBA" id="ARBA00022723"/>
    </source>
</evidence>
<proteinExistence type="inferred from homology"/>
<sequence>MTYSVVKRGSENTADYRLFFKNGNGEIISPWHDIPLRVPGKNNTFNAVVEIPRFTNHKMEISTKDPGNPIKQDTKNGILRFVKNHLPYHGYLWNYGALPQTWENPTHVDSRTNAKGDNDPLDICEIGQRIASRGEVLQVKILGAFALIDEGETDWKIICVNTADPMAARLDDLEDVEKYMPGIVEATRDWFATYKVNDGKPVNQFAFGCKPLHREFALSVIDEAHAFYKKLISDRSNKVLSYGLNSRDYRSAFEQTPPSGSPAALPEDGKSLFPIYFYKLISIYLVDKIWFGHLRPPH</sequence>
<dbReference type="InterPro" id="IPR036649">
    <property type="entry name" value="Pyrophosphatase_sf"/>
</dbReference>
<dbReference type="Proteomes" id="UP001168821">
    <property type="component" value="Unassembled WGS sequence"/>
</dbReference>
<keyword evidence="6" id="KW-0460">Magnesium</keyword>
<evidence type="ECO:0000313" key="9">
    <source>
        <dbReference type="EMBL" id="KAJ3615898.1"/>
    </source>
</evidence>
<gene>
    <name evidence="9" type="ORF">Zmor_012212</name>
</gene>
<reference evidence="9" key="1">
    <citation type="journal article" date="2023" name="G3 (Bethesda)">
        <title>Whole genome assemblies of Zophobas morio and Tenebrio molitor.</title>
        <authorList>
            <person name="Kaur S."/>
            <person name="Stinson S.A."/>
            <person name="diCenzo G.C."/>
        </authorList>
    </citation>
    <scope>NUCLEOTIDE SEQUENCE</scope>
    <source>
        <strain evidence="9">QUZm001</strain>
    </source>
</reference>
<dbReference type="GO" id="GO:0005737">
    <property type="term" value="C:cytoplasm"/>
    <property type="evidence" value="ECO:0007669"/>
    <property type="project" value="InterPro"/>
</dbReference>